<dbReference type="InterPro" id="IPR038556">
    <property type="entry name" value="TAC_Gp13-like_sf"/>
</dbReference>
<reference evidence="1 2" key="1">
    <citation type="submission" date="2020-08" db="EMBL/GenBank/DDBJ databases">
        <title>Description of Xenorhabdus lircayensis sp. nov., the symbiotic bacterium associated with the entomopathogenic nematode Steirnernema unicornum.</title>
        <authorList>
            <person name="Castaneda-Alvarez C."/>
            <person name="Prodan S."/>
            <person name="Zamorano A."/>
            <person name="San-Blas E."/>
            <person name="Aballay E."/>
        </authorList>
    </citation>
    <scope>NUCLEOTIDE SEQUENCE [LARGE SCALE GENOMIC DNA]</scope>
    <source>
        <strain evidence="1 2">VLS</strain>
    </source>
</reference>
<comment type="caution">
    <text evidence="1">The sequence shown here is derived from an EMBL/GenBank/DDBJ whole genome shotgun (WGS) entry which is preliminary data.</text>
</comment>
<evidence type="ECO:0000313" key="1">
    <source>
        <dbReference type="EMBL" id="MBI6550212.1"/>
    </source>
</evidence>
<name>A0ABS0U8K6_9GAMM</name>
<proteinExistence type="predicted"/>
<dbReference type="Pfam" id="PF06222">
    <property type="entry name" value="Phage_TAC_1"/>
    <property type="match status" value="1"/>
</dbReference>
<dbReference type="Proteomes" id="UP000696184">
    <property type="component" value="Unassembled WGS sequence"/>
</dbReference>
<evidence type="ECO:0000313" key="2">
    <source>
        <dbReference type="Proteomes" id="UP000696184"/>
    </source>
</evidence>
<organism evidence="1 2">
    <name type="scientific">Xenorhabdus lircayensis</name>
    <dbReference type="NCBI Taxonomy" id="2763499"/>
    <lineage>
        <taxon>Bacteria</taxon>
        <taxon>Pseudomonadati</taxon>
        <taxon>Pseudomonadota</taxon>
        <taxon>Gammaproteobacteria</taxon>
        <taxon>Enterobacterales</taxon>
        <taxon>Morganellaceae</taxon>
        <taxon>Xenorhabdus</taxon>
    </lineage>
</organism>
<protein>
    <submittedName>
        <fullName evidence="1">Phage tail protein</fullName>
    </submittedName>
</protein>
<dbReference type="Gene3D" id="3.30.2220.20">
    <property type="entry name" value="Phage tail assembly chaperone gp13-like"/>
    <property type="match status" value="1"/>
</dbReference>
<sequence>MTVNIRQLALTPKLGFRTKTVTVPEWDNAAVILREPSAGAWIRWNDITHPTTEEEADAAPSTADKVLRNTRADVVLFIDVLCDENGDPVFTPDDTEEVMSIYAPVHSRLLHQALSLITSPDEAEKKSLPH</sequence>
<keyword evidence="2" id="KW-1185">Reference proteome</keyword>
<accession>A0ABS0U8K6</accession>
<dbReference type="InterPro" id="IPR010411">
    <property type="entry name" value="TAC_Gp13-like"/>
</dbReference>
<dbReference type="EMBL" id="JACOII010000058">
    <property type="protein sequence ID" value="MBI6550212.1"/>
    <property type="molecule type" value="Genomic_DNA"/>
</dbReference>
<gene>
    <name evidence="1" type="ORF">H8A87_16265</name>
</gene>